<dbReference type="Proteomes" id="UP000237000">
    <property type="component" value="Unassembled WGS sequence"/>
</dbReference>
<dbReference type="EMBL" id="JXTC01000486">
    <property type="protein sequence ID" value="PON50405.1"/>
    <property type="molecule type" value="Genomic_DNA"/>
</dbReference>
<keyword evidence="2" id="KW-1185">Reference proteome</keyword>
<proteinExistence type="predicted"/>
<dbReference type="InParanoid" id="A0A2P5BNM6"/>
<evidence type="ECO:0000313" key="1">
    <source>
        <dbReference type="EMBL" id="PON50405.1"/>
    </source>
</evidence>
<reference evidence="2" key="1">
    <citation type="submission" date="2016-06" db="EMBL/GenBank/DDBJ databases">
        <title>Parallel loss of symbiosis genes in relatives of nitrogen-fixing non-legume Parasponia.</title>
        <authorList>
            <person name="Van Velzen R."/>
            <person name="Holmer R."/>
            <person name="Bu F."/>
            <person name="Rutten L."/>
            <person name="Van Zeijl A."/>
            <person name="Liu W."/>
            <person name="Santuari L."/>
            <person name="Cao Q."/>
            <person name="Sharma T."/>
            <person name="Shen D."/>
            <person name="Roswanjaya Y."/>
            <person name="Wardhani T."/>
            <person name="Kalhor M.S."/>
            <person name="Jansen J."/>
            <person name="Van den Hoogen J."/>
            <person name="Gungor B."/>
            <person name="Hartog M."/>
            <person name="Hontelez J."/>
            <person name="Verver J."/>
            <person name="Yang W.-C."/>
            <person name="Schijlen E."/>
            <person name="Repin R."/>
            <person name="Schilthuizen M."/>
            <person name="Schranz E."/>
            <person name="Heidstra R."/>
            <person name="Miyata K."/>
            <person name="Fedorova E."/>
            <person name="Kohlen W."/>
            <person name="Bisseling T."/>
            <person name="Smit S."/>
            <person name="Geurts R."/>
        </authorList>
    </citation>
    <scope>NUCLEOTIDE SEQUENCE [LARGE SCALE GENOMIC DNA]</scope>
    <source>
        <strain evidence="2">cv. RG33-2</strain>
    </source>
</reference>
<name>A0A2P5BNM6_TREOI</name>
<dbReference type="AlphaFoldDB" id="A0A2P5BNM6"/>
<gene>
    <name evidence="1" type="ORF">TorRG33x02_314530</name>
</gene>
<protein>
    <submittedName>
        <fullName evidence="1">Uncharacterized protein</fullName>
    </submittedName>
</protein>
<comment type="caution">
    <text evidence="1">The sequence shown here is derived from an EMBL/GenBank/DDBJ whole genome shotgun (WGS) entry which is preliminary data.</text>
</comment>
<evidence type="ECO:0000313" key="2">
    <source>
        <dbReference type="Proteomes" id="UP000237000"/>
    </source>
</evidence>
<sequence>MKSNGSICAQLGPIELKRNLTGSRYTLMSSNKVFSESFDVESYELDWLYMCPTGSGRAQMKLNWVQLYSDQVQSGFSEYFSIDSYKLKGLYVCPTRSGRAQMKLE</sequence>
<dbReference type="OrthoDB" id="10391378at2759"/>
<organism evidence="1 2">
    <name type="scientific">Trema orientale</name>
    <name type="common">Charcoal tree</name>
    <name type="synonym">Celtis orientalis</name>
    <dbReference type="NCBI Taxonomy" id="63057"/>
    <lineage>
        <taxon>Eukaryota</taxon>
        <taxon>Viridiplantae</taxon>
        <taxon>Streptophyta</taxon>
        <taxon>Embryophyta</taxon>
        <taxon>Tracheophyta</taxon>
        <taxon>Spermatophyta</taxon>
        <taxon>Magnoliopsida</taxon>
        <taxon>eudicotyledons</taxon>
        <taxon>Gunneridae</taxon>
        <taxon>Pentapetalae</taxon>
        <taxon>rosids</taxon>
        <taxon>fabids</taxon>
        <taxon>Rosales</taxon>
        <taxon>Cannabaceae</taxon>
        <taxon>Trema</taxon>
    </lineage>
</organism>
<accession>A0A2P5BNM6</accession>